<feature type="compositionally biased region" description="Low complexity" evidence="1">
    <location>
        <begin position="152"/>
        <end position="163"/>
    </location>
</feature>
<feature type="compositionally biased region" description="Low complexity" evidence="1">
    <location>
        <begin position="194"/>
        <end position="209"/>
    </location>
</feature>
<protein>
    <submittedName>
        <fullName evidence="2">Uncharacterized protein</fullName>
    </submittedName>
</protein>
<feature type="region of interest" description="Disordered" evidence="1">
    <location>
        <begin position="147"/>
        <end position="168"/>
    </location>
</feature>
<evidence type="ECO:0000313" key="3">
    <source>
        <dbReference type="Proteomes" id="UP001215598"/>
    </source>
</evidence>
<dbReference type="AlphaFoldDB" id="A0AAD7IY58"/>
<evidence type="ECO:0000256" key="1">
    <source>
        <dbReference type="SAM" id="MobiDB-lite"/>
    </source>
</evidence>
<name>A0AAD7IY58_9AGAR</name>
<organism evidence="2 3">
    <name type="scientific">Mycena metata</name>
    <dbReference type="NCBI Taxonomy" id="1033252"/>
    <lineage>
        <taxon>Eukaryota</taxon>
        <taxon>Fungi</taxon>
        <taxon>Dikarya</taxon>
        <taxon>Basidiomycota</taxon>
        <taxon>Agaricomycotina</taxon>
        <taxon>Agaricomycetes</taxon>
        <taxon>Agaricomycetidae</taxon>
        <taxon>Agaricales</taxon>
        <taxon>Marasmiineae</taxon>
        <taxon>Mycenaceae</taxon>
        <taxon>Mycena</taxon>
    </lineage>
</organism>
<evidence type="ECO:0000313" key="2">
    <source>
        <dbReference type="EMBL" id="KAJ7751140.1"/>
    </source>
</evidence>
<accession>A0AAD7IY58</accession>
<reference evidence="2" key="1">
    <citation type="submission" date="2023-03" db="EMBL/GenBank/DDBJ databases">
        <title>Massive genome expansion in bonnet fungi (Mycena s.s.) driven by repeated elements and novel gene families across ecological guilds.</title>
        <authorList>
            <consortium name="Lawrence Berkeley National Laboratory"/>
            <person name="Harder C.B."/>
            <person name="Miyauchi S."/>
            <person name="Viragh M."/>
            <person name="Kuo A."/>
            <person name="Thoen E."/>
            <person name="Andreopoulos B."/>
            <person name="Lu D."/>
            <person name="Skrede I."/>
            <person name="Drula E."/>
            <person name="Henrissat B."/>
            <person name="Morin E."/>
            <person name="Kohler A."/>
            <person name="Barry K."/>
            <person name="LaButti K."/>
            <person name="Morin E."/>
            <person name="Salamov A."/>
            <person name="Lipzen A."/>
            <person name="Mereny Z."/>
            <person name="Hegedus B."/>
            <person name="Baldrian P."/>
            <person name="Stursova M."/>
            <person name="Weitz H."/>
            <person name="Taylor A."/>
            <person name="Grigoriev I.V."/>
            <person name="Nagy L.G."/>
            <person name="Martin F."/>
            <person name="Kauserud H."/>
        </authorList>
    </citation>
    <scope>NUCLEOTIDE SEQUENCE</scope>
    <source>
        <strain evidence="2">CBHHK182m</strain>
    </source>
</reference>
<dbReference type="EMBL" id="JARKIB010000063">
    <property type="protein sequence ID" value="KAJ7751140.1"/>
    <property type="molecule type" value="Genomic_DNA"/>
</dbReference>
<proteinExistence type="predicted"/>
<keyword evidence="3" id="KW-1185">Reference proteome</keyword>
<sequence length="386" mass="41911">MCPQLVAIWPPAVSAIWTFQPSTTCNILRSGFYLRENSTVYLNQVWSGDCAKKAREDHALVVQSIPPHIANDPTQPTSALDFTLQFSAALLTHISVLYHLPSSSKLSPACVLLASSVVPSRFHTSSNQSPNFKLDQHQGNVKASSFEYANTSNSPSSPSPSSSVFDNRSPNPNWINVKTVKPVVKLSPQFSKFSSSNPVKIPSSSSSPPRAHTAKGWSRSPRKMRAVKFGYIMVGTRFRYMFLINLLGPFALRWSRASIDIGAMDAATSTPVSTDPARCRVDVEEVIHKLNVLPAGIDTLFSFRSSLKFQADGTSSDWQRCSQLAVSGKWSHDVAIGSSACRPVEPYVATSSGRHALHTAPTPGSQVSPNWRCIITAACNCAVTAS</sequence>
<dbReference type="Proteomes" id="UP001215598">
    <property type="component" value="Unassembled WGS sequence"/>
</dbReference>
<comment type="caution">
    <text evidence="2">The sequence shown here is derived from an EMBL/GenBank/DDBJ whole genome shotgun (WGS) entry which is preliminary data.</text>
</comment>
<feature type="region of interest" description="Disordered" evidence="1">
    <location>
        <begin position="192"/>
        <end position="219"/>
    </location>
</feature>
<gene>
    <name evidence="2" type="ORF">B0H16DRAFT_1460467</name>
</gene>